<keyword evidence="3" id="KW-1185">Reference proteome</keyword>
<comment type="caution">
    <text evidence="2">The sequence shown here is derived from an EMBL/GenBank/DDBJ whole genome shotgun (WGS) entry which is preliminary data.</text>
</comment>
<accession>A0AA88UN17</accession>
<dbReference type="PANTHER" id="PTHR35317">
    <property type="entry name" value="OS04G0629600 PROTEIN"/>
    <property type="match status" value="1"/>
</dbReference>
<reference evidence="2" key="1">
    <citation type="submission" date="2022-12" db="EMBL/GenBank/DDBJ databases">
        <title>Draft genome assemblies for two species of Escallonia (Escalloniales).</title>
        <authorList>
            <person name="Chanderbali A."/>
            <person name="Dervinis C."/>
            <person name="Anghel I."/>
            <person name="Soltis D."/>
            <person name="Soltis P."/>
            <person name="Zapata F."/>
        </authorList>
    </citation>
    <scope>NUCLEOTIDE SEQUENCE</scope>
    <source>
        <strain evidence="2">UCBG92.1500</strain>
        <tissue evidence="2">Leaf</tissue>
    </source>
</reference>
<dbReference type="AlphaFoldDB" id="A0AA88UN17"/>
<dbReference type="PANTHER" id="PTHR35317:SF35">
    <property type="entry name" value="DUF4219 DOMAIN-CONTAINING PROTEIN"/>
    <property type="match status" value="1"/>
</dbReference>
<feature type="region of interest" description="Disordered" evidence="1">
    <location>
        <begin position="192"/>
        <end position="215"/>
    </location>
</feature>
<feature type="compositionally biased region" description="Basic residues" evidence="1">
    <location>
        <begin position="204"/>
        <end position="214"/>
    </location>
</feature>
<dbReference type="Proteomes" id="UP001187471">
    <property type="component" value="Unassembled WGS sequence"/>
</dbReference>
<proteinExistence type="predicted"/>
<organism evidence="2 3">
    <name type="scientific">Escallonia rubra</name>
    <dbReference type="NCBI Taxonomy" id="112253"/>
    <lineage>
        <taxon>Eukaryota</taxon>
        <taxon>Viridiplantae</taxon>
        <taxon>Streptophyta</taxon>
        <taxon>Embryophyta</taxon>
        <taxon>Tracheophyta</taxon>
        <taxon>Spermatophyta</taxon>
        <taxon>Magnoliopsida</taxon>
        <taxon>eudicotyledons</taxon>
        <taxon>Gunneridae</taxon>
        <taxon>Pentapetalae</taxon>
        <taxon>asterids</taxon>
        <taxon>campanulids</taxon>
        <taxon>Escalloniales</taxon>
        <taxon>Escalloniaceae</taxon>
        <taxon>Escallonia</taxon>
    </lineage>
</organism>
<evidence type="ECO:0000313" key="2">
    <source>
        <dbReference type="EMBL" id="KAK2991154.1"/>
    </source>
</evidence>
<sequence length="268" mass="31148">MKTLFKSQELWDLVENGYADQDDEVKLRETRKKDSKALFFIQQAVHETLFSKIAAVETSKDAWRILQKEFQGSAKVIIVKLQSLRRDFETLFMKSDEAVQDFLFRVSGIVNQIKSYDEKLEDEIVVAKVLRSLTTKFDHVVAAIEESKDLSIFLFDELMGSLQAHEARMNRSAEKCEEKAFQAKEDSYRKYDESTGRGYSRGGSRGRGHRRGRGRTNGFFKNRGLECYRCHRFRHITTNCDSKEKIASYAEEEERIADEESKLFMTCV</sequence>
<protein>
    <recommendedName>
        <fullName evidence="4">UBN2 domain-containing protein</fullName>
    </recommendedName>
</protein>
<evidence type="ECO:0008006" key="4">
    <source>
        <dbReference type="Google" id="ProtNLM"/>
    </source>
</evidence>
<dbReference type="Pfam" id="PF14223">
    <property type="entry name" value="Retrotran_gag_2"/>
    <property type="match status" value="1"/>
</dbReference>
<evidence type="ECO:0000256" key="1">
    <source>
        <dbReference type="SAM" id="MobiDB-lite"/>
    </source>
</evidence>
<evidence type="ECO:0000313" key="3">
    <source>
        <dbReference type="Proteomes" id="UP001187471"/>
    </source>
</evidence>
<dbReference type="EMBL" id="JAVXUO010000563">
    <property type="protein sequence ID" value="KAK2991154.1"/>
    <property type="molecule type" value="Genomic_DNA"/>
</dbReference>
<name>A0AA88UN17_9ASTE</name>
<gene>
    <name evidence="2" type="ORF">RJ640_024696</name>
</gene>